<dbReference type="AlphaFoldDB" id="A0A5B7ICM8"/>
<comment type="caution">
    <text evidence="1">The sequence shown here is derived from an EMBL/GenBank/DDBJ whole genome shotgun (WGS) entry which is preliminary data.</text>
</comment>
<evidence type="ECO:0000313" key="1">
    <source>
        <dbReference type="EMBL" id="MPC78678.1"/>
    </source>
</evidence>
<sequence>MGLPRSLTVFAQHCSEALQVCVRCVDSLHHQTKGVLCRTTVDHPSASAHETDDEIFQRTGITTLVSISSSSSFSSRKVKGVLRVPYNKKITAF</sequence>
<dbReference type="Proteomes" id="UP000324222">
    <property type="component" value="Unassembled WGS sequence"/>
</dbReference>
<evidence type="ECO:0000313" key="2">
    <source>
        <dbReference type="Proteomes" id="UP000324222"/>
    </source>
</evidence>
<dbReference type="EMBL" id="VSRR010049078">
    <property type="protein sequence ID" value="MPC78678.1"/>
    <property type="molecule type" value="Genomic_DNA"/>
</dbReference>
<name>A0A5B7ICM8_PORTR</name>
<reference evidence="1" key="1">
    <citation type="submission" date="2019-05" db="EMBL/GenBank/DDBJ databases">
        <title>Another draft genome of Portunus trituberculatus and its Hox gene families provides insights of decapod evolution.</title>
        <authorList>
            <person name="Jeong J.-H."/>
            <person name="Song I."/>
            <person name="Kim S."/>
            <person name="Choi T."/>
            <person name="Kim D."/>
            <person name="Ryu S."/>
            <person name="Kim W."/>
        </authorList>
    </citation>
    <scope>NUCLEOTIDE SEQUENCE [LARGE SCALE GENOMIC DNA]</scope>
    <source>
        <tissue evidence="1">Muscle</tissue>
    </source>
</reference>
<keyword evidence="2" id="KW-1185">Reference proteome</keyword>
<protein>
    <submittedName>
        <fullName evidence="1">Uncharacterized protein</fullName>
    </submittedName>
</protein>
<gene>
    <name evidence="1" type="ORF">E2C01_073172</name>
</gene>
<accession>A0A5B7ICM8</accession>
<organism evidence="1 2">
    <name type="scientific">Portunus trituberculatus</name>
    <name type="common">Swimming crab</name>
    <name type="synonym">Neptunus trituberculatus</name>
    <dbReference type="NCBI Taxonomy" id="210409"/>
    <lineage>
        <taxon>Eukaryota</taxon>
        <taxon>Metazoa</taxon>
        <taxon>Ecdysozoa</taxon>
        <taxon>Arthropoda</taxon>
        <taxon>Crustacea</taxon>
        <taxon>Multicrustacea</taxon>
        <taxon>Malacostraca</taxon>
        <taxon>Eumalacostraca</taxon>
        <taxon>Eucarida</taxon>
        <taxon>Decapoda</taxon>
        <taxon>Pleocyemata</taxon>
        <taxon>Brachyura</taxon>
        <taxon>Eubrachyura</taxon>
        <taxon>Portunoidea</taxon>
        <taxon>Portunidae</taxon>
        <taxon>Portuninae</taxon>
        <taxon>Portunus</taxon>
    </lineage>
</organism>
<proteinExistence type="predicted"/>